<evidence type="ECO:0000256" key="7">
    <source>
        <dbReference type="ARBA" id="ARBA00022946"/>
    </source>
</evidence>
<dbReference type="AlphaFoldDB" id="A0A4U5MRL8"/>
<organism evidence="12 13">
    <name type="scientific">Steinernema carpocapsae</name>
    <name type="common">Entomopathogenic nematode</name>
    <dbReference type="NCBI Taxonomy" id="34508"/>
    <lineage>
        <taxon>Eukaryota</taxon>
        <taxon>Metazoa</taxon>
        <taxon>Ecdysozoa</taxon>
        <taxon>Nematoda</taxon>
        <taxon>Chromadorea</taxon>
        <taxon>Rhabditida</taxon>
        <taxon>Tylenchina</taxon>
        <taxon>Panagrolaimomorpha</taxon>
        <taxon>Strongyloidoidea</taxon>
        <taxon>Steinernematidae</taxon>
        <taxon>Steinernema</taxon>
    </lineage>
</organism>
<evidence type="ECO:0000256" key="5">
    <source>
        <dbReference type="ARBA" id="ARBA00022801"/>
    </source>
</evidence>
<dbReference type="GO" id="GO:0006627">
    <property type="term" value="P:protein processing involved in protein targeting to mitochondrion"/>
    <property type="evidence" value="ECO:0007669"/>
    <property type="project" value="TreeGrafter"/>
</dbReference>
<dbReference type="InterPro" id="IPR024079">
    <property type="entry name" value="MetalloPept_cat_dom_sf"/>
</dbReference>
<gene>
    <name evidence="12" type="ORF">L596_019528</name>
</gene>
<dbReference type="SUPFAM" id="SSF55486">
    <property type="entry name" value="Metalloproteases ('zincins'), catalytic domain"/>
    <property type="match status" value="1"/>
</dbReference>
<evidence type="ECO:0000256" key="4">
    <source>
        <dbReference type="ARBA" id="ARBA00022723"/>
    </source>
</evidence>
<evidence type="ECO:0000256" key="2">
    <source>
        <dbReference type="ARBA" id="ARBA00006040"/>
    </source>
</evidence>
<dbReference type="STRING" id="34508.A0A4U5MRL8"/>
<keyword evidence="9" id="KW-0496">Mitochondrion</keyword>
<dbReference type="InterPro" id="IPR045090">
    <property type="entry name" value="Pept_M3A_M3B"/>
</dbReference>
<reference evidence="12 13" key="1">
    <citation type="journal article" date="2015" name="Genome Biol.">
        <title>Comparative genomics of Steinernema reveals deeply conserved gene regulatory networks.</title>
        <authorList>
            <person name="Dillman A.R."/>
            <person name="Macchietto M."/>
            <person name="Porter C.F."/>
            <person name="Rogers A."/>
            <person name="Williams B."/>
            <person name="Antoshechkin I."/>
            <person name="Lee M.M."/>
            <person name="Goodwin Z."/>
            <person name="Lu X."/>
            <person name="Lewis E.E."/>
            <person name="Goodrich-Blair H."/>
            <person name="Stock S.P."/>
            <person name="Adams B.J."/>
            <person name="Sternberg P.W."/>
            <person name="Mortazavi A."/>
        </authorList>
    </citation>
    <scope>NUCLEOTIDE SEQUENCE [LARGE SCALE GENOMIC DNA]</scope>
    <source>
        <strain evidence="12 13">ALL</strain>
    </source>
</reference>
<comment type="subcellular location">
    <subcellularLocation>
        <location evidence="1">Mitochondrion</location>
    </subcellularLocation>
</comment>
<evidence type="ECO:0000256" key="8">
    <source>
        <dbReference type="ARBA" id="ARBA00023049"/>
    </source>
</evidence>
<evidence type="ECO:0000256" key="1">
    <source>
        <dbReference type="ARBA" id="ARBA00004173"/>
    </source>
</evidence>
<sequence length="658" mass="74752">MLRTPLLSLARRLSTQKRVGLFGYEELRSPDGFHVLNERVKFKCEQLLKDVISGPGKSRPAIYMLDDMSNEICKVADMAECTRVLHTDPAFAVAAEDCMRNFTELVETLNTSQDLYRAVKSSLKTEADRLDEVDKRVIDLYLSDFEKSGIALETAKERKEFVQLSSAIFDAGSEFANNTNVPPKLNILERHNYHSCDTPYPMTPIRDLREWHYNRFYQFSENQEGCLRHLIACRDRLAKLTGFESYAHRAQENMLLQDFDGAHEFLHDLIKKIRPSAEAELAMLEEELRSEDPKVTQVAEWDLQYLMGNLKGRIFPRDSIMQYFSLESVMNGFQTIVNRLYGMNFTFEYPEEGEIWKGRSQRIDVHIGSEFMGTIYLDINTRQVKAVGDSHFTVRCSKLLESGEHQTPIAVLSLSLVNGQSASSIHDMFMSSYEVQNFFHEMGHAMHSILGRTRFQHTAGTRCPTDMAEIPSNLMEFFFKSPKIMTTLFKNPSGATMPESDAQALISSRNMFHNMETLQQVVLSLLDLELHGPAAQSIIEGKVTSADVMNSIWSQALPSMRRNPESGYAHRFGHFVQYGAKYYAYQVAQASAELIWETQFAANPFCPEAGKRWADVQSYGGELPSHKLLEMALGYAPTSAQLTGLSRPNETRTVNASI</sequence>
<dbReference type="CDD" id="cd06457">
    <property type="entry name" value="M3A_MIP"/>
    <property type="match status" value="1"/>
</dbReference>
<protein>
    <recommendedName>
        <fullName evidence="11">Peptidase M3A/M3B catalytic domain-containing protein</fullName>
    </recommendedName>
</protein>
<dbReference type="InterPro" id="IPR024077">
    <property type="entry name" value="Neurolysin/TOP_dom2"/>
</dbReference>
<dbReference type="GO" id="GO:0006518">
    <property type="term" value="P:peptide metabolic process"/>
    <property type="evidence" value="ECO:0007669"/>
    <property type="project" value="TreeGrafter"/>
</dbReference>
<dbReference type="OrthoDB" id="17530at2759"/>
<keyword evidence="3 10" id="KW-0645">Protease</keyword>
<evidence type="ECO:0000256" key="3">
    <source>
        <dbReference type="ARBA" id="ARBA00022670"/>
    </source>
</evidence>
<dbReference type="Gene3D" id="3.40.390.10">
    <property type="entry name" value="Collagenase (Catalytic Domain)"/>
    <property type="match status" value="1"/>
</dbReference>
<dbReference type="InterPro" id="IPR001567">
    <property type="entry name" value="Pept_M3A_M3B_dom"/>
</dbReference>
<evidence type="ECO:0000256" key="10">
    <source>
        <dbReference type="RuleBase" id="RU003435"/>
    </source>
</evidence>
<dbReference type="Gene3D" id="1.10.1370.10">
    <property type="entry name" value="Neurolysin, domain 3"/>
    <property type="match status" value="1"/>
</dbReference>
<dbReference type="PANTHER" id="PTHR11804">
    <property type="entry name" value="PROTEASE M3 THIMET OLIGOPEPTIDASE-RELATED"/>
    <property type="match status" value="1"/>
</dbReference>
<reference evidence="12 13" key="2">
    <citation type="journal article" date="2019" name="G3 (Bethesda)">
        <title>Hybrid Assembly of the Genome of the Entomopathogenic Nematode Steinernema carpocapsae Identifies the X-Chromosome.</title>
        <authorList>
            <person name="Serra L."/>
            <person name="Macchietto M."/>
            <person name="Macias-Munoz A."/>
            <person name="McGill C.J."/>
            <person name="Rodriguez I.M."/>
            <person name="Rodriguez B."/>
            <person name="Murad R."/>
            <person name="Mortazavi A."/>
        </authorList>
    </citation>
    <scope>NUCLEOTIDE SEQUENCE [LARGE SCALE GENOMIC DNA]</scope>
    <source>
        <strain evidence="12 13">ALL</strain>
    </source>
</reference>
<evidence type="ECO:0000256" key="9">
    <source>
        <dbReference type="ARBA" id="ARBA00023128"/>
    </source>
</evidence>
<evidence type="ECO:0000259" key="11">
    <source>
        <dbReference type="Pfam" id="PF01432"/>
    </source>
</evidence>
<keyword evidence="13" id="KW-1185">Reference proteome</keyword>
<name>A0A4U5MRL8_STECR</name>
<keyword evidence="6 10" id="KW-0862">Zinc</keyword>
<dbReference type="PANTHER" id="PTHR11804:SF79">
    <property type="entry name" value="MITOCHONDRIAL INTERMEDIATE PEPTIDASE"/>
    <property type="match status" value="1"/>
</dbReference>
<evidence type="ECO:0000313" key="12">
    <source>
        <dbReference type="EMBL" id="TKR72003.1"/>
    </source>
</evidence>
<dbReference type="GO" id="GO:0005739">
    <property type="term" value="C:mitochondrion"/>
    <property type="evidence" value="ECO:0007669"/>
    <property type="project" value="UniProtKB-SubCell"/>
</dbReference>
<dbReference type="Pfam" id="PF01432">
    <property type="entry name" value="Peptidase_M3"/>
    <property type="match status" value="1"/>
</dbReference>
<dbReference type="GO" id="GO:0004222">
    <property type="term" value="F:metalloendopeptidase activity"/>
    <property type="evidence" value="ECO:0007669"/>
    <property type="project" value="InterPro"/>
</dbReference>
<accession>A0A4U5MRL8</accession>
<comment type="caution">
    <text evidence="12">The sequence shown here is derived from an EMBL/GenBank/DDBJ whole genome shotgun (WGS) entry which is preliminary data.</text>
</comment>
<keyword evidence="4 10" id="KW-0479">Metal-binding</keyword>
<proteinExistence type="inferred from homology"/>
<keyword evidence="5 10" id="KW-0378">Hydrolase</keyword>
<keyword evidence="7" id="KW-0809">Transit peptide</keyword>
<keyword evidence="8 10" id="KW-0482">Metalloprotease</keyword>
<evidence type="ECO:0000256" key="6">
    <source>
        <dbReference type="ARBA" id="ARBA00022833"/>
    </source>
</evidence>
<dbReference type="Proteomes" id="UP000298663">
    <property type="component" value="Unassembled WGS sequence"/>
</dbReference>
<evidence type="ECO:0000313" key="13">
    <source>
        <dbReference type="Proteomes" id="UP000298663"/>
    </source>
</evidence>
<dbReference type="InterPro" id="IPR033851">
    <property type="entry name" value="M3A_MIP"/>
</dbReference>
<comment type="cofactor">
    <cofactor evidence="10">
        <name>Zn(2+)</name>
        <dbReference type="ChEBI" id="CHEBI:29105"/>
    </cofactor>
    <text evidence="10">Binds 1 zinc ion.</text>
</comment>
<dbReference type="EMBL" id="AZBU02000006">
    <property type="protein sequence ID" value="TKR72003.1"/>
    <property type="molecule type" value="Genomic_DNA"/>
</dbReference>
<feature type="domain" description="Peptidase M3A/M3B catalytic" evidence="11">
    <location>
        <begin position="204"/>
        <end position="641"/>
    </location>
</feature>
<comment type="similarity">
    <text evidence="2 10">Belongs to the peptidase M3 family.</text>
</comment>
<dbReference type="GO" id="GO:0046872">
    <property type="term" value="F:metal ion binding"/>
    <property type="evidence" value="ECO:0007669"/>
    <property type="project" value="UniProtKB-UniRule"/>
</dbReference>